<accession>A0A0G2I5A1</accession>
<sequence length="69" mass="7968">MFLKINGYYLQQAPFAEDTHNKELANAHVAVVTNQWSAEQLGKYYKSVAVPVVQLTLEIMEYRDQATEY</sequence>
<proteinExistence type="predicted"/>
<dbReference type="Proteomes" id="UP000034164">
    <property type="component" value="Unassembled WGS sequence"/>
</dbReference>
<comment type="caution">
    <text evidence="1">The sequence shown here is derived from an EMBL/GenBank/DDBJ whole genome shotgun (WGS) entry which is preliminary data.</text>
</comment>
<protein>
    <submittedName>
        <fullName evidence="1">Uncharacterized protein</fullName>
    </submittedName>
</protein>
<dbReference type="EMBL" id="LCZI01000605">
    <property type="protein sequence ID" value="KKZ65628.1"/>
    <property type="molecule type" value="Genomic_DNA"/>
</dbReference>
<reference evidence="2" key="1">
    <citation type="journal article" date="2015" name="PLoS Genet.">
        <title>The dynamic genome and transcriptome of the human fungal pathogen Blastomyces and close relative Emmonsia.</title>
        <authorList>
            <person name="Munoz J.F."/>
            <person name="Gauthier G.M."/>
            <person name="Desjardins C.A."/>
            <person name="Gallo J.E."/>
            <person name="Holder J."/>
            <person name="Sullivan T.D."/>
            <person name="Marty A.J."/>
            <person name="Carmen J.C."/>
            <person name="Chen Z."/>
            <person name="Ding L."/>
            <person name="Gujja S."/>
            <person name="Magrini V."/>
            <person name="Misas E."/>
            <person name="Mitreva M."/>
            <person name="Priest M."/>
            <person name="Saif S."/>
            <person name="Whiston E.A."/>
            <person name="Young S."/>
            <person name="Zeng Q."/>
            <person name="Goldman W.E."/>
            <person name="Mardis E.R."/>
            <person name="Taylor J.W."/>
            <person name="McEwen J.G."/>
            <person name="Clay O.K."/>
            <person name="Klein B.S."/>
            <person name="Cuomo C.A."/>
        </authorList>
    </citation>
    <scope>NUCLEOTIDE SEQUENCE [LARGE SCALE GENOMIC DNA]</scope>
    <source>
        <strain evidence="2">UAMH 3008</strain>
    </source>
</reference>
<dbReference type="Gene3D" id="1.10.1790.50">
    <property type="match status" value="1"/>
</dbReference>
<dbReference type="VEuPathDB" id="FungiDB:EMCG_08535"/>
<gene>
    <name evidence="1" type="ORF">EMCG_08535</name>
</gene>
<evidence type="ECO:0000313" key="1">
    <source>
        <dbReference type="EMBL" id="KKZ65628.1"/>
    </source>
</evidence>
<dbReference type="AlphaFoldDB" id="A0A0G2I5A1"/>
<dbReference type="OrthoDB" id="3049701at2759"/>
<name>A0A0G2I5A1_9EURO</name>
<organism evidence="1 2">
    <name type="scientific">[Emmonsia] crescens</name>
    <dbReference type="NCBI Taxonomy" id="73230"/>
    <lineage>
        <taxon>Eukaryota</taxon>
        <taxon>Fungi</taxon>
        <taxon>Dikarya</taxon>
        <taxon>Ascomycota</taxon>
        <taxon>Pezizomycotina</taxon>
        <taxon>Eurotiomycetes</taxon>
        <taxon>Eurotiomycetidae</taxon>
        <taxon>Onygenales</taxon>
        <taxon>Ajellomycetaceae</taxon>
        <taxon>Emergomyces</taxon>
    </lineage>
</organism>
<evidence type="ECO:0000313" key="2">
    <source>
        <dbReference type="Proteomes" id="UP000034164"/>
    </source>
</evidence>